<comment type="caution">
    <text evidence="1">The sequence shown here is derived from an EMBL/GenBank/DDBJ whole genome shotgun (WGS) entry which is preliminary data.</text>
</comment>
<dbReference type="EMBL" id="ADVG01000002">
    <property type="protein sequence ID" value="EFH85657.1"/>
    <property type="molecule type" value="Genomic_DNA"/>
</dbReference>
<dbReference type="InParanoid" id="D6TPP3"/>
<keyword evidence="2" id="KW-1185">Reference proteome</keyword>
<evidence type="ECO:0000313" key="1">
    <source>
        <dbReference type="EMBL" id="EFH85657.1"/>
    </source>
</evidence>
<reference evidence="1 2" key="1">
    <citation type="journal article" date="2011" name="Stand. Genomic Sci.">
        <title>Non-contiguous finished genome sequence and contextual data of the filamentous soil bacterium Ktedonobacter racemifer type strain (SOSP1-21).</title>
        <authorList>
            <person name="Chang Y.J."/>
            <person name="Land M."/>
            <person name="Hauser L."/>
            <person name="Chertkov O."/>
            <person name="Del Rio T.G."/>
            <person name="Nolan M."/>
            <person name="Copeland A."/>
            <person name="Tice H."/>
            <person name="Cheng J.F."/>
            <person name="Lucas S."/>
            <person name="Han C."/>
            <person name="Goodwin L."/>
            <person name="Pitluck S."/>
            <person name="Ivanova N."/>
            <person name="Ovchinikova G."/>
            <person name="Pati A."/>
            <person name="Chen A."/>
            <person name="Palaniappan K."/>
            <person name="Mavromatis K."/>
            <person name="Liolios K."/>
            <person name="Brettin T."/>
            <person name="Fiebig A."/>
            <person name="Rohde M."/>
            <person name="Abt B."/>
            <person name="Goker M."/>
            <person name="Detter J.C."/>
            <person name="Woyke T."/>
            <person name="Bristow J."/>
            <person name="Eisen J.A."/>
            <person name="Markowitz V."/>
            <person name="Hugenholtz P."/>
            <person name="Kyrpides N.C."/>
            <person name="Klenk H.P."/>
            <person name="Lapidus A."/>
        </authorList>
    </citation>
    <scope>NUCLEOTIDE SEQUENCE [LARGE SCALE GENOMIC DNA]</scope>
    <source>
        <strain evidence="2">DSM 44963</strain>
    </source>
</reference>
<proteinExistence type="predicted"/>
<organism evidence="1 2">
    <name type="scientific">Ktedonobacter racemifer DSM 44963</name>
    <dbReference type="NCBI Taxonomy" id="485913"/>
    <lineage>
        <taxon>Bacteria</taxon>
        <taxon>Bacillati</taxon>
        <taxon>Chloroflexota</taxon>
        <taxon>Ktedonobacteria</taxon>
        <taxon>Ktedonobacterales</taxon>
        <taxon>Ktedonobacteraceae</taxon>
        <taxon>Ktedonobacter</taxon>
    </lineage>
</organism>
<accession>D6TPP3</accession>
<evidence type="ECO:0000313" key="2">
    <source>
        <dbReference type="Proteomes" id="UP000004508"/>
    </source>
</evidence>
<protein>
    <submittedName>
        <fullName evidence="1">Uncharacterized protein</fullName>
    </submittedName>
</protein>
<dbReference type="Proteomes" id="UP000004508">
    <property type="component" value="Unassembled WGS sequence"/>
</dbReference>
<dbReference type="AlphaFoldDB" id="D6TPP3"/>
<sequence>MAGEEMCLCEREMSFAAGVLLLFSRHDAVVLPFVLILMYCSFCSTTDTHNALCQF</sequence>
<gene>
    <name evidence="1" type="ORF">Krac_6885</name>
</gene>
<name>D6TPP3_KTERA</name>